<comment type="pathway">
    <text evidence="2">Cofactor biosynthesis; biotin biosynthesis; biotin from 7,8-diaminononanoate: step 1/2.</text>
</comment>
<organism evidence="3 4">
    <name type="scientific">Thiomicrorhabdus marina</name>
    <dbReference type="NCBI Taxonomy" id="2818442"/>
    <lineage>
        <taxon>Bacteria</taxon>
        <taxon>Pseudomonadati</taxon>
        <taxon>Pseudomonadota</taxon>
        <taxon>Gammaproteobacteria</taxon>
        <taxon>Thiotrichales</taxon>
        <taxon>Piscirickettsiaceae</taxon>
        <taxon>Thiomicrorhabdus</taxon>
    </lineage>
</organism>
<dbReference type="Pfam" id="PF13500">
    <property type="entry name" value="AAA_26"/>
    <property type="match status" value="1"/>
</dbReference>
<feature type="binding site" evidence="2">
    <location>
        <begin position="23"/>
        <end position="28"/>
    </location>
    <ligand>
        <name>ATP</name>
        <dbReference type="ChEBI" id="CHEBI:30616"/>
    </ligand>
</feature>
<dbReference type="CDD" id="cd03109">
    <property type="entry name" value="DTBS"/>
    <property type="match status" value="1"/>
</dbReference>
<reference evidence="3 4" key="1">
    <citation type="submission" date="2021-03" db="EMBL/GenBank/DDBJ databases">
        <title>Thiomicrorhabdus sp.nov.,novel sulfur-oxidizing bacteria isolated from coastal sediment.</title>
        <authorList>
            <person name="Liu X."/>
        </authorList>
    </citation>
    <scope>NUCLEOTIDE SEQUENCE [LARGE SCALE GENOMIC DNA]</scope>
    <source>
        <strain evidence="3 4">6S2-11</strain>
    </source>
</reference>
<name>A0ABS3Q3W9_9GAMM</name>
<protein>
    <recommendedName>
        <fullName evidence="2">ATP-dependent dethiobiotin synthetase BioD</fullName>
        <ecNumber evidence="2">6.3.3.3</ecNumber>
    </recommendedName>
    <alternativeName>
        <fullName evidence="2">DTB synthetase</fullName>
        <shortName evidence="2">DTBS</shortName>
    </alternativeName>
    <alternativeName>
        <fullName evidence="2">Dethiobiotin synthase</fullName>
    </alternativeName>
</protein>
<feature type="binding site" evidence="2">
    <location>
        <position position="127"/>
    </location>
    <ligand>
        <name>Mg(2+)</name>
        <dbReference type="ChEBI" id="CHEBI:18420"/>
    </ligand>
</feature>
<feature type="active site" evidence="2">
    <location>
        <position position="48"/>
    </location>
</feature>
<dbReference type="PIRSF" id="PIRSF006755">
    <property type="entry name" value="DTB_synth"/>
    <property type="match status" value="1"/>
</dbReference>
<evidence type="ECO:0000313" key="3">
    <source>
        <dbReference type="EMBL" id="MBO1927029.1"/>
    </source>
</evidence>
<comment type="function">
    <text evidence="2">Catalyzes a mechanistically unusual reaction, the ATP-dependent insertion of CO2 between the N7 and N8 nitrogen atoms of 7,8-diaminopelargonic acid (DAPA, also called 7,8-diammoniononanoate) to form a ureido ring.</text>
</comment>
<feature type="binding site" evidence="2">
    <location>
        <position position="66"/>
    </location>
    <ligand>
        <name>ATP</name>
        <dbReference type="ChEBI" id="CHEBI:30616"/>
    </ligand>
</feature>
<comment type="catalytic activity">
    <reaction evidence="2">
        <text>(7R,8S)-7,8-diammoniononanoate + CO2 + ATP = (4R,5S)-dethiobiotin + ADP + phosphate + 3 H(+)</text>
        <dbReference type="Rhea" id="RHEA:15805"/>
        <dbReference type="ChEBI" id="CHEBI:15378"/>
        <dbReference type="ChEBI" id="CHEBI:16526"/>
        <dbReference type="ChEBI" id="CHEBI:30616"/>
        <dbReference type="ChEBI" id="CHEBI:43474"/>
        <dbReference type="ChEBI" id="CHEBI:149469"/>
        <dbReference type="ChEBI" id="CHEBI:149473"/>
        <dbReference type="ChEBI" id="CHEBI:456216"/>
        <dbReference type="EC" id="6.3.3.3"/>
    </reaction>
</comment>
<dbReference type="EMBL" id="JAGETV010000007">
    <property type="protein sequence ID" value="MBO1927029.1"/>
    <property type="molecule type" value="Genomic_DNA"/>
</dbReference>
<evidence type="ECO:0000313" key="4">
    <source>
        <dbReference type="Proteomes" id="UP000664835"/>
    </source>
</evidence>
<feature type="binding site" evidence="2">
    <location>
        <position position="66"/>
    </location>
    <ligand>
        <name>Mg(2+)</name>
        <dbReference type="ChEBI" id="CHEBI:18420"/>
    </ligand>
</feature>
<evidence type="ECO:0000256" key="2">
    <source>
        <dbReference type="HAMAP-Rule" id="MF_00336"/>
    </source>
</evidence>
<comment type="similarity">
    <text evidence="2">Belongs to the dethiobiotin synthetase family.</text>
</comment>
<gene>
    <name evidence="2 3" type="primary">bioD</name>
    <name evidence="3" type="ORF">J3998_05515</name>
</gene>
<comment type="caution">
    <text evidence="2">Lacks conserved residue(s) required for the propagation of feature annotation.</text>
</comment>
<dbReference type="SUPFAM" id="SSF52540">
    <property type="entry name" value="P-loop containing nucleoside triphosphate hydrolases"/>
    <property type="match status" value="1"/>
</dbReference>
<feature type="binding site" evidence="2">
    <location>
        <begin position="187"/>
        <end position="188"/>
    </location>
    <ligand>
        <name>ATP</name>
        <dbReference type="ChEBI" id="CHEBI:30616"/>
    </ligand>
</feature>
<keyword evidence="1 2" id="KW-0093">Biotin biosynthesis</keyword>
<dbReference type="HAMAP" id="MF_00336">
    <property type="entry name" value="BioD"/>
    <property type="match status" value="1"/>
</dbReference>
<accession>A0ABS3Q3W9</accession>
<dbReference type="PANTHER" id="PTHR43210">
    <property type="entry name" value="DETHIOBIOTIN SYNTHETASE"/>
    <property type="match status" value="1"/>
</dbReference>
<sequence>MAVSENQKAGVTAGFFVTGTDTDVGKTFISAKICQSLIAQGYSVRVRKPIASGCIHQADGTLLSEDALQLQQGAQTSESLAEICPYQFEPPVSPHLALQQANLHVSIQQLAEHCQISQQDNEMLIVEGAGGWLSPLASDGFNQDLAVILQLPVILVIANRLGCLNSALLSAQAIRQAGLRLHSVVINNVGNGQDYSQGMQQWIGCPLYYQNYCRQPELSPLEHFKI</sequence>
<keyword evidence="2 3" id="KW-0436">Ligase</keyword>
<proteinExistence type="inferred from homology"/>
<keyword evidence="2" id="KW-0460">Magnesium</keyword>
<comment type="caution">
    <text evidence="3">The sequence shown here is derived from an EMBL/GenBank/DDBJ whole genome shotgun (WGS) entry which is preliminary data.</text>
</comment>
<feature type="binding site" evidence="2">
    <location>
        <begin position="127"/>
        <end position="130"/>
    </location>
    <ligand>
        <name>ATP</name>
        <dbReference type="ChEBI" id="CHEBI:30616"/>
    </ligand>
</feature>
<keyword evidence="2" id="KW-0067">ATP-binding</keyword>
<dbReference type="RefSeq" id="WP_208148479.1">
    <property type="nucleotide sequence ID" value="NZ_JAGETV010000007.1"/>
</dbReference>
<comment type="subunit">
    <text evidence="2">Homodimer.</text>
</comment>
<dbReference type="InterPro" id="IPR027417">
    <property type="entry name" value="P-loop_NTPase"/>
</dbReference>
<keyword evidence="2" id="KW-0547">Nucleotide-binding</keyword>
<feature type="binding site" evidence="2">
    <location>
        <position position="52"/>
    </location>
    <ligand>
        <name>substrate</name>
    </ligand>
</feature>
<dbReference type="Proteomes" id="UP000664835">
    <property type="component" value="Unassembled WGS sequence"/>
</dbReference>
<keyword evidence="4" id="KW-1185">Reference proteome</keyword>
<keyword evidence="2" id="KW-0479">Metal-binding</keyword>
<evidence type="ECO:0000256" key="1">
    <source>
        <dbReference type="ARBA" id="ARBA00022756"/>
    </source>
</evidence>
<dbReference type="EC" id="6.3.3.3" evidence="2"/>
<dbReference type="PANTHER" id="PTHR43210:SF5">
    <property type="entry name" value="DETHIOBIOTIN SYNTHETASE"/>
    <property type="match status" value="1"/>
</dbReference>
<keyword evidence="2" id="KW-0963">Cytoplasm</keyword>
<comment type="subcellular location">
    <subcellularLocation>
        <location evidence="2">Cytoplasm</location>
    </subcellularLocation>
</comment>
<feature type="binding site" evidence="2">
    <location>
        <position position="27"/>
    </location>
    <ligand>
        <name>Mg(2+)</name>
        <dbReference type="ChEBI" id="CHEBI:18420"/>
    </ligand>
</feature>
<dbReference type="Gene3D" id="3.40.50.300">
    <property type="entry name" value="P-loop containing nucleotide triphosphate hydrolases"/>
    <property type="match status" value="1"/>
</dbReference>
<dbReference type="InterPro" id="IPR004472">
    <property type="entry name" value="DTB_synth_BioD"/>
</dbReference>
<dbReference type="GO" id="GO:0004141">
    <property type="term" value="F:dethiobiotin synthase activity"/>
    <property type="evidence" value="ECO:0007669"/>
    <property type="project" value="UniProtKB-EC"/>
</dbReference>
<dbReference type="NCBIfam" id="TIGR00347">
    <property type="entry name" value="bioD"/>
    <property type="match status" value="1"/>
</dbReference>
<comment type="cofactor">
    <cofactor evidence="2">
        <name>Mg(2+)</name>
        <dbReference type="ChEBI" id="CHEBI:18420"/>
    </cofactor>
</comment>